<reference evidence="2" key="1">
    <citation type="journal article" date="2023" name="Hortic. Res.">
        <title>A chromosome-level phased genome enabling allele-level studies in sweet orange: a case study on citrus Huanglongbing tolerance.</title>
        <authorList>
            <person name="Wu B."/>
            <person name="Yu Q."/>
            <person name="Deng Z."/>
            <person name="Duan Y."/>
            <person name="Luo F."/>
            <person name="Gmitter F. Jr."/>
        </authorList>
    </citation>
    <scope>NUCLEOTIDE SEQUENCE [LARGE SCALE GENOMIC DNA]</scope>
    <source>
        <strain evidence="2">cv. Valencia</strain>
    </source>
</reference>
<protein>
    <submittedName>
        <fullName evidence="1">Uncharacterized protein</fullName>
    </submittedName>
</protein>
<name>A0ACB8L9R0_CITSI</name>
<evidence type="ECO:0000313" key="1">
    <source>
        <dbReference type="EMBL" id="KAH9770208.1"/>
    </source>
</evidence>
<comment type="caution">
    <text evidence="1">The sequence shown here is derived from an EMBL/GenBank/DDBJ whole genome shotgun (WGS) entry which is preliminary data.</text>
</comment>
<evidence type="ECO:0000313" key="2">
    <source>
        <dbReference type="Proteomes" id="UP000829398"/>
    </source>
</evidence>
<proteinExistence type="predicted"/>
<dbReference type="EMBL" id="CM039173">
    <property type="protein sequence ID" value="KAH9770208.1"/>
    <property type="molecule type" value="Genomic_DNA"/>
</dbReference>
<sequence length="1147" mass="130246">MLQQTPHQDMDARDPATTTAKENQPDLAEKEVTTPVATTCTNLNKQSLVPPESHQQFRHPPPFPQRFQKQKQDKQFSKFLEVLKQLHINIPFVEALEQMPNYLGVGECRPTTVTLQLVDRSHAYPEGKIDDVLVKVDKFIFPVDFIVLDFEVDKETDWTDAAVMHLTNSPPLMRSRTKPSGFAWKIQKSTWMDHGRYKGKLNKATRKDHFPLPFIDQMLDRLAGKQYYCFLDGYSGYNQITIALENQEKTTFTCPYGTFAFRRMPFGLCNAPATIQRCMMFIFYDMVEQTLEIFMDDFSVFGETYGNYLHNLEEVLKRCEMTNLVLNWEKCHFMVQEGIVLGHKISKDGIEVDKAKIEVIDKLPPPTSVKAEEILHILESCHAAAYGGHFGGHRTTAKVMQSEVFDVWGIDFMGLFPPSFGNLYILIAVDYVSKFGTPRAIISDEGAHFCNMIFAAAMMNYGVRHKLATTYHPQSNGQAKVSNREIKKILEKVVNPTRKDWSLHLHDSLWAYRTAYKTPLGMSPYRIVYGKACHLPLELEHKAHWTLKKLNWDMHAAAEQMKLQLCELDELRLFSYENARIYKEKTKHWHDKHIQHRKFIPGQLVLLHNTRLRLFPGKLKSRWSGPFKLLKSYPHGAVDLLDEQTGHEFKVNGHRIKHYIHPASEGSKENSEDKKHHVSDAWSYHAEEKYEEFIEPRRILEEKGFQFPDQLTGIVKSIHNAAAKRGWLEFCQHPRNHVLLVVKEFYANLVSPDQHNIWVRNTLVPLDYCVINAFYNLPVEITCEYAKLRDKLTPKKWTTIFTTLTIEGASRVNEEGRVVNRIDLKPIAKPVTLMSRMRVPLRHVQLKELLARVLEQPLNQLLSQGHDKLSAWNKPSKHLAPVSINVWKLSRRKMVGFGAIYNTWMDNYTNLLSTCNAIIETNEAATASDEPVEQAATELPVEVDSEDAEPSDPLEDKGDKSETDSSPSEAEDNSEQAREVTPIPTQSKTRKPHIIQEEEEEDLDVEPPIPVFVGKGKAKGKGKMATPPASDDEREQVDAELAAAAARAMPTSEQAKQLLEVIVAITAEGQAADALTQQTPQPSPSQPIRTSPRQPSKRKGSTSAGTATATPATTPLTSPAAKKPKTLPATSPKASPKDKLHSASKKR</sequence>
<organism evidence="1 2">
    <name type="scientific">Citrus sinensis</name>
    <name type="common">Sweet orange</name>
    <name type="synonym">Citrus aurantium var. sinensis</name>
    <dbReference type="NCBI Taxonomy" id="2711"/>
    <lineage>
        <taxon>Eukaryota</taxon>
        <taxon>Viridiplantae</taxon>
        <taxon>Streptophyta</taxon>
        <taxon>Embryophyta</taxon>
        <taxon>Tracheophyta</taxon>
        <taxon>Spermatophyta</taxon>
        <taxon>Magnoliopsida</taxon>
        <taxon>eudicotyledons</taxon>
        <taxon>Gunneridae</taxon>
        <taxon>Pentapetalae</taxon>
        <taxon>rosids</taxon>
        <taxon>malvids</taxon>
        <taxon>Sapindales</taxon>
        <taxon>Rutaceae</taxon>
        <taxon>Aurantioideae</taxon>
        <taxon>Citrus</taxon>
    </lineage>
</organism>
<keyword evidence="2" id="KW-1185">Reference proteome</keyword>
<accession>A0ACB8L9R0</accession>
<gene>
    <name evidence="1" type="ORF">KPL71_012301</name>
</gene>
<dbReference type="Proteomes" id="UP000829398">
    <property type="component" value="Chromosome 4"/>
</dbReference>